<dbReference type="Gene3D" id="3.40.50.720">
    <property type="entry name" value="NAD(P)-binding Rossmann-like Domain"/>
    <property type="match status" value="1"/>
</dbReference>
<gene>
    <name evidence="3" type="ORF">J3R75_001353</name>
</gene>
<dbReference type="InterPro" id="IPR000683">
    <property type="entry name" value="Gfo/Idh/MocA-like_OxRdtase_N"/>
</dbReference>
<evidence type="ECO:0000259" key="1">
    <source>
        <dbReference type="Pfam" id="PF01408"/>
    </source>
</evidence>
<dbReference type="GO" id="GO:0000166">
    <property type="term" value="F:nucleotide binding"/>
    <property type="evidence" value="ECO:0007669"/>
    <property type="project" value="InterPro"/>
</dbReference>
<dbReference type="PANTHER" id="PTHR43377">
    <property type="entry name" value="BILIVERDIN REDUCTASE A"/>
    <property type="match status" value="1"/>
</dbReference>
<sequence>MAIRIGLIGAGRMGATTHAPAITVREDVAITAVYDPLPAAAQGVRDKYHAAICASAPELAGRADVDAVMICSPTFAHIEGIRAAATTGKPIFCEKPLCRSLAEADEILKLLKGYQAPVTVGFVRRHGAGQQKFHEIVASGVLGTLRVATADMMFGAFKRLDGDWFVDFARSGGMALDMFIHHFDLFNWSFGMPQRVYAQSSLLSRDQAEPADYISGTMTFRNGVICNLSGGWQRFGRSNNYMDVYGENGCVSYKWGVPEVTLTLKGQDPVVYKTPDPLPVFQAEDNVWLDAILGKGKVKVTVADGVNAVKVALALIESAQSNRVIEL</sequence>
<dbReference type="InterPro" id="IPR051450">
    <property type="entry name" value="Gfo/Idh/MocA_Oxidoreductases"/>
</dbReference>
<evidence type="ECO:0000313" key="3">
    <source>
        <dbReference type="EMBL" id="MDQ0289246.1"/>
    </source>
</evidence>
<dbReference type="Pfam" id="PF01408">
    <property type="entry name" value="GFO_IDH_MocA"/>
    <property type="match status" value="1"/>
</dbReference>
<accession>A0AAE3VF46</accession>
<proteinExistence type="predicted"/>
<dbReference type="PANTHER" id="PTHR43377:SF1">
    <property type="entry name" value="BILIVERDIN REDUCTASE A"/>
    <property type="match status" value="1"/>
</dbReference>
<evidence type="ECO:0000313" key="4">
    <source>
        <dbReference type="Proteomes" id="UP001238163"/>
    </source>
</evidence>
<organism evidence="3 4">
    <name type="scientific">Oligosphaera ethanolica</name>
    <dbReference type="NCBI Taxonomy" id="760260"/>
    <lineage>
        <taxon>Bacteria</taxon>
        <taxon>Pseudomonadati</taxon>
        <taxon>Lentisphaerota</taxon>
        <taxon>Oligosphaeria</taxon>
        <taxon>Oligosphaerales</taxon>
        <taxon>Oligosphaeraceae</taxon>
        <taxon>Oligosphaera</taxon>
    </lineage>
</organism>
<feature type="domain" description="Gfo/Idh/MocA-like oxidoreductase N-terminal" evidence="1">
    <location>
        <begin position="3"/>
        <end position="122"/>
    </location>
</feature>
<dbReference type="SUPFAM" id="SSF55347">
    <property type="entry name" value="Glyceraldehyde-3-phosphate dehydrogenase-like, C-terminal domain"/>
    <property type="match status" value="1"/>
</dbReference>
<reference evidence="3" key="1">
    <citation type="submission" date="2023-07" db="EMBL/GenBank/DDBJ databases">
        <title>Genomic Encyclopedia of Type Strains, Phase IV (KMG-IV): sequencing the most valuable type-strain genomes for metagenomic binning, comparative biology and taxonomic classification.</title>
        <authorList>
            <person name="Goeker M."/>
        </authorList>
    </citation>
    <scope>NUCLEOTIDE SEQUENCE</scope>
    <source>
        <strain evidence="3">DSM 24202</strain>
    </source>
</reference>
<dbReference type="RefSeq" id="WP_307260633.1">
    <property type="nucleotide sequence ID" value="NZ_JAUSVL010000001.1"/>
</dbReference>
<dbReference type="Proteomes" id="UP001238163">
    <property type="component" value="Unassembled WGS sequence"/>
</dbReference>
<name>A0AAE3VF46_9BACT</name>
<comment type="caution">
    <text evidence="3">The sequence shown here is derived from an EMBL/GenBank/DDBJ whole genome shotgun (WGS) entry which is preliminary data.</text>
</comment>
<dbReference type="InterPro" id="IPR036291">
    <property type="entry name" value="NAD(P)-bd_dom_sf"/>
</dbReference>
<dbReference type="AlphaFoldDB" id="A0AAE3VF46"/>
<evidence type="ECO:0000259" key="2">
    <source>
        <dbReference type="Pfam" id="PF22725"/>
    </source>
</evidence>
<dbReference type="EMBL" id="JAUSVL010000001">
    <property type="protein sequence ID" value="MDQ0289246.1"/>
    <property type="molecule type" value="Genomic_DNA"/>
</dbReference>
<dbReference type="InterPro" id="IPR055170">
    <property type="entry name" value="GFO_IDH_MocA-like_dom"/>
</dbReference>
<keyword evidence="4" id="KW-1185">Reference proteome</keyword>
<dbReference type="Pfam" id="PF22725">
    <property type="entry name" value="GFO_IDH_MocA_C3"/>
    <property type="match status" value="1"/>
</dbReference>
<dbReference type="Gene3D" id="3.30.360.10">
    <property type="entry name" value="Dihydrodipicolinate Reductase, domain 2"/>
    <property type="match status" value="1"/>
</dbReference>
<protein>
    <submittedName>
        <fullName evidence="3">Dehydrogenase</fullName>
    </submittedName>
</protein>
<dbReference type="SUPFAM" id="SSF51735">
    <property type="entry name" value="NAD(P)-binding Rossmann-fold domains"/>
    <property type="match status" value="1"/>
</dbReference>
<feature type="domain" description="GFO/IDH/MocA-like oxidoreductase" evidence="2">
    <location>
        <begin position="131"/>
        <end position="251"/>
    </location>
</feature>